<dbReference type="RefSeq" id="WP_270124626.1">
    <property type="nucleotide sequence ID" value="NZ_BAAAOM010000001.1"/>
</dbReference>
<keyword evidence="2" id="KW-1133">Transmembrane helix</keyword>
<comment type="caution">
    <text evidence="3">The sequence shown here is derived from an EMBL/GenBank/DDBJ whole genome shotgun (WGS) entry which is preliminary data.</text>
</comment>
<evidence type="ECO:0000256" key="2">
    <source>
        <dbReference type="SAM" id="Phobius"/>
    </source>
</evidence>
<keyword evidence="6" id="KW-1185">Reference proteome</keyword>
<feature type="region of interest" description="Disordered" evidence="1">
    <location>
        <begin position="155"/>
        <end position="185"/>
    </location>
</feature>
<evidence type="ECO:0000313" key="4">
    <source>
        <dbReference type="EMBL" id="MDR7340380.1"/>
    </source>
</evidence>
<organism evidence="3 5">
    <name type="scientific">Glycomyces lechevalierae</name>
    <dbReference type="NCBI Taxonomy" id="256034"/>
    <lineage>
        <taxon>Bacteria</taxon>
        <taxon>Bacillati</taxon>
        <taxon>Actinomycetota</taxon>
        <taxon>Actinomycetes</taxon>
        <taxon>Glycomycetales</taxon>
        <taxon>Glycomycetaceae</taxon>
        <taxon>Glycomyces</taxon>
    </lineage>
</organism>
<keyword evidence="2" id="KW-0812">Transmembrane</keyword>
<dbReference type="Proteomes" id="UP001183604">
    <property type="component" value="Unassembled WGS sequence"/>
</dbReference>
<reference evidence="3" key="1">
    <citation type="submission" date="2022-12" db="EMBL/GenBank/DDBJ databases">
        <title>Gycomyces niveus sp.nov., a novel actinomycete isolated from soil in Shouguang.</title>
        <authorList>
            <person name="Yang X."/>
        </authorList>
    </citation>
    <scope>NUCLEOTIDE SEQUENCE</scope>
    <source>
        <strain evidence="3">DSM 44724</strain>
    </source>
</reference>
<feature type="transmembrane region" description="Helical" evidence="2">
    <location>
        <begin position="126"/>
        <end position="147"/>
    </location>
</feature>
<gene>
    <name evidence="4" type="ORF">J2S69_004099</name>
    <name evidence="3" type="ORF">O2L01_24240</name>
</gene>
<dbReference type="Proteomes" id="UP001145799">
    <property type="component" value="Unassembled WGS sequence"/>
</dbReference>
<name>A0A9X3SWR6_9ACTN</name>
<protein>
    <submittedName>
        <fullName evidence="3">Uncharacterized protein</fullName>
    </submittedName>
</protein>
<dbReference type="EMBL" id="JAPZVQ010000023">
    <property type="protein sequence ID" value="MDA1388125.1"/>
    <property type="molecule type" value="Genomic_DNA"/>
</dbReference>
<feature type="compositionally biased region" description="Pro residues" evidence="1">
    <location>
        <begin position="94"/>
        <end position="104"/>
    </location>
</feature>
<evidence type="ECO:0000313" key="5">
    <source>
        <dbReference type="Proteomes" id="UP001145799"/>
    </source>
</evidence>
<feature type="compositionally biased region" description="Pro residues" evidence="1">
    <location>
        <begin position="49"/>
        <end position="74"/>
    </location>
</feature>
<reference evidence="4 6" key="2">
    <citation type="submission" date="2023-07" db="EMBL/GenBank/DDBJ databases">
        <title>Sequencing the genomes of 1000 actinobacteria strains.</title>
        <authorList>
            <person name="Klenk H.-P."/>
        </authorList>
    </citation>
    <scope>NUCLEOTIDE SEQUENCE [LARGE SCALE GENOMIC DNA]</scope>
    <source>
        <strain evidence="4 6">DSM 44724</strain>
    </source>
</reference>
<dbReference type="EMBL" id="JAVDYD010000001">
    <property type="protein sequence ID" value="MDR7340380.1"/>
    <property type="molecule type" value="Genomic_DNA"/>
</dbReference>
<evidence type="ECO:0000313" key="3">
    <source>
        <dbReference type="EMBL" id="MDA1388125.1"/>
    </source>
</evidence>
<dbReference type="AlphaFoldDB" id="A0A9X3SWR6"/>
<keyword evidence="2" id="KW-0472">Membrane</keyword>
<sequence>MSQTPNDGVPPEGGDPRESPQAGGWQPPQEPDPQYPVGGSGPQSSTPGPQQPGWPPPPEGSGPQQPGWPPPPGGSGPQYPGGWQPQGAQQYPGGQPPHYPPPGGPGAYGQPPYGPPPPQGGKRNGLIIGVVVAVGVLIAGVLVVLGVNMMGGGDDDKEVASNPSASGAPSEQQPTDDEPGRADVPVSACLPYEPVVGSSGFDFSTPCDSADAFWKVTNSSDTTGAAVTPDGLIADTQVAADLCGEEYTRLEFGELWKDWYFTYDTTTYTVEQLVCVEALGNPDASGRVPIMPDVGSCFDDSDRWWTVPCDRPEALYVVVDTVAIDPPRTMSLEEAGAEAAPCSGGANYWQVVDADGRTTDVLCGDPLLIA</sequence>
<feature type="region of interest" description="Disordered" evidence="1">
    <location>
        <begin position="1"/>
        <end position="120"/>
    </location>
</feature>
<evidence type="ECO:0000313" key="6">
    <source>
        <dbReference type="Proteomes" id="UP001183604"/>
    </source>
</evidence>
<proteinExistence type="predicted"/>
<feature type="compositionally biased region" description="Polar residues" evidence="1">
    <location>
        <begin position="161"/>
        <end position="173"/>
    </location>
</feature>
<feature type="compositionally biased region" description="Low complexity" evidence="1">
    <location>
        <begin position="77"/>
        <end position="93"/>
    </location>
</feature>
<evidence type="ECO:0000256" key="1">
    <source>
        <dbReference type="SAM" id="MobiDB-lite"/>
    </source>
</evidence>
<accession>A0A9X3SWR6</accession>